<organism evidence="1 2">
    <name type="scientific">Vibrio nigripulchritudo SOn1</name>
    <dbReference type="NCBI Taxonomy" id="1238450"/>
    <lineage>
        <taxon>Bacteria</taxon>
        <taxon>Pseudomonadati</taxon>
        <taxon>Pseudomonadota</taxon>
        <taxon>Gammaproteobacteria</taxon>
        <taxon>Vibrionales</taxon>
        <taxon>Vibrionaceae</taxon>
        <taxon>Vibrio</taxon>
    </lineage>
</organism>
<gene>
    <name evidence="1" type="ORF">VIBNISOn1_1180049</name>
</gene>
<dbReference type="AlphaFoldDB" id="A0AAV2VIU9"/>
<reference evidence="1 2" key="1">
    <citation type="journal article" date="2013" name="ISME J.">
        <title>Comparative genomics of pathogenic lineages of Vibrio nigripulchritudo identifies virulence-associated traits.</title>
        <authorList>
            <person name="Goudenege D."/>
            <person name="Labreuche Y."/>
            <person name="Krin E."/>
            <person name="Ansquer D."/>
            <person name="Mangenot S."/>
            <person name="Calteau A."/>
            <person name="Medigue C."/>
            <person name="Mazel D."/>
            <person name="Polz M.F."/>
            <person name="Le Roux F."/>
        </authorList>
    </citation>
    <scope>NUCLEOTIDE SEQUENCE [LARGE SCALE GENOMIC DNA]</scope>
    <source>
        <strain evidence="1 2">SOn1</strain>
    </source>
</reference>
<evidence type="ECO:0000313" key="1">
    <source>
        <dbReference type="EMBL" id="CCO44654.1"/>
    </source>
</evidence>
<dbReference type="Proteomes" id="UP000018211">
    <property type="component" value="Unassembled WGS sequence"/>
</dbReference>
<comment type="caution">
    <text evidence="1">The sequence shown here is derived from an EMBL/GenBank/DDBJ whole genome shotgun (WGS) entry which is preliminary data.</text>
</comment>
<accession>A0AAV2VIU9</accession>
<dbReference type="EMBL" id="CAOF01000022">
    <property type="protein sequence ID" value="CCO44654.1"/>
    <property type="molecule type" value="Genomic_DNA"/>
</dbReference>
<sequence length="76" mass="8445">MTHTDNRSAISTLVNTGKYNILKLPQDRLPRASLLGSHTALPILDLEPLDFQIGVLSESQAILAETSILRQLEYIE</sequence>
<evidence type="ECO:0000313" key="2">
    <source>
        <dbReference type="Proteomes" id="UP000018211"/>
    </source>
</evidence>
<protein>
    <submittedName>
        <fullName evidence="1">Uncharacterized protein</fullName>
    </submittedName>
</protein>
<name>A0AAV2VIU9_9VIBR</name>
<proteinExistence type="predicted"/>